<feature type="domain" description="ABC transmembrane type-1" evidence="10">
    <location>
        <begin position="238"/>
        <end position="432"/>
    </location>
</feature>
<evidence type="ECO:0000256" key="3">
    <source>
        <dbReference type="ARBA" id="ARBA00022448"/>
    </source>
</evidence>
<reference evidence="11" key="2">
    <citation type="submission" date="2022-06" db="EMBL/GenBank/DDBJ databases">
        <authorList>
            <person name="Park Y.-J."/>
        </authorList>
    </citation>
    <scope>NUCLEOTIDE SEQUENCE</scope>
    <source>
        <strain evidence="11">TY</strain>
    </source>
</reference>
<feature type="transmembrane region" description="Helical" evidence="9">
    <location>
        <begin position="362"/>
        <end position="388"/>
    </location>
</feature>
<feature type="transmembrane region" description="Helical" evidence="9">
    <location>
        <begin position="309"/>
        <end position="328"/>
    </location>
</feature>
<evidence type="ECO:0000256" key="9">
    <source>
        <dbReference type="RuleBase" id="RU363032"/>
    </source>
</evidence>
<accession>A0A9E7MYP0</accession>
<evidence type="ECO:0000256" key="5">
    <source>
        <dbReference type="ARBA" id="ARBA00022597"/>
    </source>
</evidence>
<evidence type="ECO:0000259" key="10">
    <source>
        <dbReference type="PROSITE" id="PS50928"/>
    </source>
</evidence>
<feature type="transmembrane region" description="Helical" evidence="9">
    <location>
        <begin position="242"/>
        <end position="263"/>
    </location>
</feature>
<evidence type="ECO:0000256" key="7">
    <source>
        <dbReference type="ARBA" id="ARBA00022989"/>
    </source>
</evidence>
<proteinExistence type="inferred from homology"/>
<dbReference type="PROSITE" id="PS50928">
    <property type="entry name" value="ABC_TM1"/>
    <property type="match status" value="1"/>
</dbReference>
<dbReference type="RefSeq" id="WP_253305211.1">
    <property type="nucleotide sequence ID" value="NZ_CP099582.1"/>
</dbReference>
<sequence length="447" mass="49681">MKLKIELPKRKDELLKSFALTLLALFVLAILLFPVYYMAMLSVKPSGTLATTEIDLIPDKVTLSNYKELLFGHTEGLIKTTNFEIEAKKGTIKDSLNRYEIEIYDAKITGSYSSRFTLIDTEILERKGGEDREEPDGTKIIVRGESIKLNAQRIESTGGVKNLKLSAQKVIITVSSPNEVPLDLSNFNKIDENTYEAQNVEMVIKDGGVISTEEATFTATNFAFIRLAKVGGEVPDYMKRSLLIASLTVILTLLFVIPSAYAFSRLKFFGREHILYFYLMFTQVAGGLGIAGLVALYGMLVKLHLTNNIFVLPVIYAAGNVPFNTWLLKSYLDSIPPDFDEAALVDGAGYLQIIRHVLIPMALPGLATVTIFAFIGGWTELILANLLLNQENYPLTVWLYTMLANLRSISWNQFAAAALIFALPVFIMFLLAQNYVRSGLTLGGLKE</sequence>
<dbReference type="GO" id="GO:0005886">
    <property type="term" value="C:plasma membrane"/>
    <property type="evidence" value="ECO:0007669"/>
    <property type="project" value="UniProtKB-SubCell"/>
</dbReference>
<evidence type="ECO:0000313" key="12">
    <source>
        <dbReference type="Proteomes" id="UP001055732"/>
    </source>
</evidence>
<protein>
    <submittedName>
        <fullName evidence="11">ABC transporter permease subunit</fullName>
    </submittedName>
</protein>
<feature type="transmembrane region" description="Helical" evidence="9">
    <location>
        <begin position="20"/>
        <end position="39"/>
    </location>
</feature>
<organism evidence="11 12">
    <name type="scientific">Thermococcus aggregans</name>
    <dbReference type="NCBI Taxonomy" id="110163"/>
    <lineage>
        <taxon>Archaea</taxon>
        <taxon>Methanobacteriati</taxon>
        <taxon>Methanobacteriota</taxon>
        <taxon>Thermococci</taxon>
        <taxon>Thermococcales</taxon>
        <taxon>Thermococcaceae</taxon>
        <taxon>Thermococcus</taxon>
    </lineage>
</organism>
<evidence type="ECO:0000256" key="8">
    <source>
        <dbReference type="ARBA" id="ARBA00023136"/>
    </source>
</evidence>
<feature type="transmembrane region" description="Helical" evidence="9">
    <location>
        <begin position="408"/>
        <end position="432"/>
    </location>
</feature>
<dbReference type="AlphaFoldDB" id="A0A9E7MYP0"/>
<dbReference type="SUPFAM" id="SSF161098">
    <property type="entry name" value="MetI-like"/>
    <property type="match status" value="2"/>
</dbReference>
<keyword evidence="12" id="KW-1185">Reference proteome</keyword>
<comment type="subcellular location">
    <subcellularLocation>
        <location evidence="1 9">Cell membrane</location>
        <topology evidence="1 9">Multi-pass membrane protein</topology>
    </subcellularLocation>
</comment>
<dbReference type="InterPro" id="IPR035906">
    <property type="entry name" value="MetI-like_sf"/>
</dbReference>
<dbReference type="GO" id="GO:0055085">
    <property type="term" value="P:transmembrane transport"/>
    <property type="evidence" value="ECO:0007669"/>
    <property type="project" value="InterPro"/>
</dbReference>
<dbReference type="KEGG" id="tagg:NF865_03495"/>
<dbReference type="EMBL" id="CP099582">
    <property type="protein sequence ID" value="USS41270.1"/>
    <property type="molecule type" value="Genomic_DNA"/>
</dbReference>
<name>A0A9E7MYP0_THEAG</name>
<keyword evidence="5" id="KW-0762">Sugar transport</keyword>
<keyword evidence="8 9" id="KW-0472">Membrane</keyword>
<keyword evidence="7 9" id="KW-1133">Transmembrane helix</keyword>
<dbReference type="Gene3D" id="1.10.3720.10">
    <property type="entry name" value="MetI-like"/>
    <property type="match status" value="2"/>
</dbReference>
<evidence type="ECO:0000256" key="2">
    <source>
        <dbReference type="ARBA" id="ARBA00009047"/>
    </source>
</evidence>
<dbReference type="Proteomes" id="UP001055732">
    <property type="component" value="Chromosome"/>
</dbReference>
<dbReference type="CDD" id="cd06261">
    <property type="entry name" value="TM_PBP2"/>
    <property type="match status" value="1"/>
</dbReference>
<keyword evidence="3 9" id="KW-0813">Transport</keyword>
<dbReference type="Pfam" id="PF00528">
    <property type="entry name" value="BPD_transp_1"/>
    <property type="match status" value="1"/>
</dbReference>
<keyword evidence="6 9" id="KW-0812">Transmembrane</keyword>
<keyword evidence="4" id="KW-1003">Cell membrane</keyword>
<evidence type="ECO:0000256" key="4">
    <source>
        <dbReference type="ARBA" id="ARBA00022475"/>
    </source>
</evidence>
<comment type="similarity">
    <text evidence="2">Belongs to the binding-protein-dependent transport system permease family. MalFG subfamily.</text>
</comment>
<reference evidence="11" key="1">
    <citation type="journal article" date="1998" name="Int. J. Syst. Bacteriol. 48 Pt">
        <title>Thermococcus guaymasensis sp. nov. and Thermococcus aggregans sp. nov., two novel thermophilic archaea isolated from the Guaymas Basin hydrothermal vent site.</title>
        <authorList>
            <person name="Canganella F."/>
            <person name="Jones W.J."/>
            <person name="Gambacorta A."/>
            <person name="Antranikian G."/>
        </authorList>
    </citation>
    <scope>NUCLEOTIDE SEQUENCE</scope>
    <source>
        <strain evidence="11">TY</strain>
    </source>
</reference>
<feature type="transmembrane region" description="Helical" evidence="9">
    <location>
        <begin position="275"/>
        <end position="297"/>
    </location>
</feature>
<evidence type="ECO:0000256" key="6">
    <source>
        <dbReference type="ARBA" id="ARBA00022692"/>
    </source>
</evidence>
<dbReference type="PANTHER" id="PTHR32243">
    <property type="entry name" value="MALTOSE TRANSPORT SYSTEM PERMEASE-RELATED"/>
    <property type="match status" value="1"/>
</dbReference>
<dbReference type="InterPro" id="IPR000515">
    <property type="entry name" value="MetI-like"/>
</dbReference>
<gene>
    <name evidence="11" type="ORF">NF865_03495</name>
</gene>
<dbReference type="InterPro" id="IPR050901">
    <property type="entry name" value="BP-dep_ABC_trans_perm"/>
</dbReference>
<evidence type="ECO:0000256" key="1">
    <source>
        <dbReference type="ARBA" id="ARBA00004651"/>
    </source>
</evidence>
<dbReference type="PANTHER" id="PTHR32243:SF50">
    <property type="entry name" value="MALTOSE_MALTODEXTRIN TRANSPORT SYSTEM PERMEASE PROTEIN MALG"/>
    <property type="match status" value="1"/>
</dbReference>
<evidence type="ECO:0000313" key="11">
    <source>
        <dbReference type="EMBL" id="USS41270.1"/>
    </source>
</evidence>